<keyword evidence="2" id="KW-1185">Reference proteome</keyword>
<reference evidence="1" key="1">
    <citation type="submission" date="2023-06" db="EMBL/GenBank/DDBJ databases">
        <title>Genomic analysis of the entomopathogenic nematode Steinernema hermaphroditum.</title>
        <authorList>
            <person name="Schwarz E.M."/>
            <person name="Heppert J.K."/>
            <person name="Baniya A."/>
            <person name="Schwartz H.T."/>
            <person name="Tan C.-H."/>
            <person name="Antoshechkin I."/>
            <person name="Sternberg P.W."/>
            <person name="Goodrich-Blair H."/>
            <person name="Dillman A.R."/>
        </authorList>
    </citation>
    <scope>NUCLEOTIDE SEQUENCE</scope>
    <source>
        <strain evidence="1">PS9179</strain>
        <tissue evidence="1">Whole animal</tissue>
    </source>
</reference>
<dbReference type="EMBL" id="JAUCMV010000002">
    <property type="protein sequence ID" value="KAK0419838.1"/>
    <property type="molecule type" value="Genomic_DNA"/>
</dbReference>
<proteinExistence type="predicted"/>
<sequence>MYPNISISTNPSKWNRIPCYPISRQCLLHGSWSEQNGTCVVTSTTMEDLPQLNTNRLNTSLSVHGLSNSTAEYGNTHLFMQRFFEEASKKGLIDLKNVDMISSNGSIEALIDCVDPNAVHTVTAKRVIINGKEVISLSQEYDDSIQDEYRQFGTCFEEYMTTEKEFPIHVQKRAGQNYVISELSLGNLRCLIRSEVDCAESTNGHLVEIKCTNYIKNKTHRKAYLASIEKVVYSGIKPKHVNGNANATIPKIDDVKRLIGNDLKFGRGLQRTHMVCTQLIDLFSASNDLMEIKVVKKYRCDITYEEVMS</sequence>
<evidence type="ECO:0000313" key="2">
    <source>
        <dbReference type="Proteomes" id="UP001175271"/>
    </source>
</evidence>
<comment type="caution">
    <text evidence="1">The sequence shown here is derived from an EMBL/GenBank/DDBJ whole genome shotgun (WGS) entry which is preliminary data.</text>
</comment>
<organism evidence="1 2">
    <name type="scientific">Steinernema hermaphroditum</name>
    <dbReference type="NCBI Taxonomy" id="289476"/>
    <lineage>
        <taxon>Eukaryota</taxon>
        <taxon>Metazoa</taxon>
        <taxon>Ecdysozoa</taxon>
        <taxon>Nematoda</taxon>
        <taxon>Chromadorea</taxon>
        <taxon>Rhabditida</taxon>
        <taxon>Tylenchina</taxon>
        <taxon>Panagrolaimomorpha</taxon>
        <taxon>Strongyloidoidea</taxon>
        <taxon>Steinernematidae</taxon>
        <taxon>Steinernema</taxon>
    </lineage>
</organism>
<evidence type="ECO:0008006" key="3">
    <source>
        <dbReference type="Google" id="ProtNLM"/>
    </source>
</evidence>
<gene>
    <name evidence="1" type="ORF">QR680_014357</name>
</gene>
<evidence type="ECO:0000313" key="1">
    <source>
        <dbReference type="EMBL" id="KAK0419838.1"/>
    </source>
</evidence>
<dbReference type="Proteomes" id="UP001175271">
    <property type="component" value="Unassembled WGS sequence"/>
</dbReference>
<protein>
    <recommendedName>
        <fullName evidence="3">Decapping nuclease</fullName>
    </recommendedName>
</protein>
<name>A0AA39M3X8_9BILA</name>
<accession>A0AA39M3X8</accession>
<dbReference type="AlphaFoldDB" id="A0AA39M3X8"/>